<gene>
    <name evidence="2" type="ORF">Maq22A_c20895</name>
</gene>
<feature type="compositionally biased region" description="Low complexity" evidence="1">
    <location>
        <begin position="9"/>
        <end position="25"/>
    </location>
</feature>
<dbReference type="Proteomes" id="UP000061432">
    <property type="component" value="Chromosome"/>
</dbReference>
<feature type="compositionally biased region" description="Basic and acidic residues" evidence="1">
    <location>
        <begin position="122"/>
        <end position="134"/>
    </location>
</feature>
<protein>
    <recommendedName>
        <fullName evidence="4">Flagellar assembly protein FliH</fullName>
    </recommendedName>
</protein>
<dbReference type="PATRIC" id="fig|270351.10.peg.4043"/>
<dbReference type="STRING" id="270351.Maq22A_c20895"/>
<accession>A0A0C6F3K8</accession>
<proteinExistence type="predicted"/>
<name>A0A0C6F3K8_9HYPH</name>
<sequence length="303" mass="32027">MNAAISRYLPEFPAAPAGGPSALPETFDDPWTGLARAPRRAAAPSGTDRSDIPVTDLCVADLRVAEALLREVVQPAPRPAVLPAPPHPAAEAFAPIRFAPLRPEEPAGEDRPAALKAPVAGEPRRDSRRETPEERAALLAAAEERGRQQGLAEAREEAEIARRQADEAAEIRLEAARRHWSQAEAEALADGFSAALRALDATLSDRIARLLAPVLTDALRRQAVAELSGALSRLLGQPQAANVRVSGPEDLLAALAARLGPLADTVSFTPAETVEVQVSADQTVIDTQLGAWTRLIAAAVAEI</sequence>
<dbReference type="EMBL" id="AP014704">
    <property type="protein sequence ID" value="BAQ47216.1"/>
    <property type="molecule type" value="Genomic_DNA"/>
</dbReference>
<dbReference type="AlphaFoldDB" id="A0A0C6F3K8"/>
<evidence type="ECO:0000313" key="2">
    <source>
        <dbReference type="EMBL" id="BAQ47216.1"/>
    </source>
</evidence>
<evidence type="ECO:0008006" key="4">
    <source>
        <dbReference type="Google" id="ProtNLM"/>
    </source>
</evidence>
<dbReference type="RefSeq" id="WP_060848204.1">
    <property type="nucleotide sequence ID" value="NZ_AP014704.1"/>
</dbReference>
<evidence type="ECO:0000256" key="1">
    <source>
        <dbReference type="SAM" id="MobiDB-lite"/>
    </source>
</evidence>
<dbReference type="OrthoDB" id="7677041at2"/>
<evidence type="ECO:0000313" key="3">
    <source>
        <dbReference type="Proteomes" id="UP000061432"/>
    </source>
</evidence>
<reference evidence="3" key="2">
    <citation type="submission" date="2015-01" db="EMBL/GenBank/DDBJ databases">
        <title>Complete genome sequence of Methylobacterium aquaticum strain 22A.</title>
        <authorList>
            <person name="Tani A."/>
            <person name="Ogura Y."/>
            <person name="Hayashi T."/>
        </authorList>
    </citation>
    <scope>NUCLEOTIDE SEQUENCE [LARGE SCALE GENOMIC DNA]</scope>
    <source>
        <strain evidence="3">MA-22A</strain>
    </source>
</reference>
<organism evidence="2 3">
    <name type="scientific">Methylobacterium aquaticum</name>
    <dbReference type="NCBI Taxonomy" id="270351"/>
    <lineage>
        <taxon>Bacteria</taxon>
        <taxon>Pseudomonadati</taxon>
        <taxon>Pseudomonadota</taxon>
        <taxon>Alphaproteobacteria</taxon>
        <taxon>Hyphomicrobiales</taxon>
        <taxon>Methylobacteriaceae</taxon>
        <taxon>Methylobacterium</taxon>
    </lineage>
</organism>
<feature type="compositionally biased region" description="Basic and acidic residues" evidence="1">
    <location>
        <begin position="102"/>
        <end position="113"/>
    </location>
</feature>
<feature type="region of interest" description="Disordered" evidence="1">
    <location>
        <begin position="102"/>
        <end position="134"/>
    </location>
</feature>
<reference evidence="2 3" key="1">
    <citation type="journal article" date="2015" name="Genome Announc.">
        <title>Complete Genome Sequence of Methylobacterium aquaticum Strain 22A, Isolated from Racomitrium japonicum Moss.</title>
        <authorList>
            <person name="Tani A."/>
            <person name="Ogura Y."/>
            <person name="Hayashi T."/>
            <person name="Kimbara K."/>
        </authorList>
    </citation>
    <scope>NUCLEOTIDE SEQUENCE [LARGE SCALE GENOMIC DNA]</scope>
    <source>
        <strain evidence="2 3">MA-22A</strain>
    </source>
</reference>
<dbReference type="KEGG" id="maqu:Maq22A_c20895"/>
<feature type="region of interest" description="Disordered" evidence="1">
    <location>
        <begin position="1"/>
        <end position="52"/>
    </location>
</feature>